<evidence type="ECO:0000256" key="2">
    <source>
        <dbReference type="ARBA" id="ARBA00022490"/>
    </source>
</evidence>
<keyword evidence="2 3" id="KW-0963">Cytoplasm</keyword>
<feature type="region of interest" description="Disordered" evidence="4">
    <location>
        <begin position="1"/>
        <end position="23"/>
    </location>
</feature>
<dbReference type="Gene3D" id="3.10.400.20">
    <property type="match status" value="1"/>
</dbReference>
<dbReference type="InterPro" id="IPR041366">
    <property type="entry name" value="Pre-PUA"/>
</dbReference>
<dbReference type="GO" id="GO:0003723">
    <property type="term" value="F:RNA binding"/>
    <property type="evidence" value="ECO:0007669"/>
    <property type="project" value="InterPro"/>
</dbReference>
<evidence type="ECO:0000256" key="4">
    <source>
        <dbReference type="SAM" id="MobiDB-lite"/>
    </source>
</evidence>
<dbReference type="PROSITE" id="PS50890">
    <property type="entry name" value="PUA"/>
    <property type="match status" value="1"/>
</dbReference>
<dbReference type="AlphaFoldDB" id="A0A7S0Q2B3"/>
<dbReference type="NCBIfam" id="TIGR00451">
    <property type="entry name" value="unchar_dom_2"/>
    <property type="match status" value="1"/>
</dbReference>
<feature type="domain" description="PUA" evidence="5">
    <location>
        <begin position="94"/>
        <end position="172"/>
    </location>
</feature>
<dbReference type="PANTHER" id="PTHR22798">
    <property type="entry name" value="MCT-1 PROTEIN"/>
    <property type="match status" value="1"/>
</dbReference>
<dbReference type="CDD" id="cd11609">
    <property type="entry name" value="MCT1_N"/>
    <property type="match status" value="1"/>
</dbReference>
<evidence type="ECO:0000256" key="3">
    <source>
        <dbReference type="PIRNR" id="PIRNR005067"/>
    </source>
</evidence>
<dbReference type="Pfam" id="PF17832">
    <property type="entry name" value="Pre-PUA"/>
    <property type="match status" value="1"/>
</dbReference>
<dbReference type="PIRSF" id="PIRSF005067">
    <property type="entry name" value="Tma_RNA-bind_prd"/>
    <property type="match status" value="1"/>
</dbReference>
<evidence type="ECO:0000259" key="5">
    <source>
        <dbReference type="SMART" id="SM00359"/>
    </source>
</evidence>
<reference evidence="6" key="1">
    <citation type="submission" date="2021-01" db="EMBL/GenBank/DDBJ databases">
        <authorList>
            <person name="Corre E."/>
            <person name="Pelletier E."/>
            <person name="Niang G."/>
            <person name="Scheremetjew M."/>
            <person name="Finn R."/>
            <person name="Kale V."/>
            <person name="Holt S."/>
            <person name="Cochrane G."/>
            <person name="Meng A."/>
            <person name="Brown T."/>
            <person name="Cohen L."/>
        </authorList>
    </citation>
    <scope>NUCLEOTIDE SEQUENCE</scope>
    <source>
        <strain evidence="6">PLY182g</strain>
    </source>
</reference>
<dbReference type="SUPFAM" id="SSF88697">
    <property type="entry name" value="PUA domain-like"/>
    <property type="match status" value="1"/>
</dbReference>
<evidence type="ECO:0000313" key="6">
    <source>
        <dbReference type="EMBL" id="CAD8612497.1"/>
    </source>
</evidence>
<dbReference type="GO" id="GO:0005737">
    <property type="term" value="C:cytoplasm"/>
    <property type="evidence" value="ECO:0007669"/>
    <property type="project" value="UniProtKB-SubCell"/>
</dbReference>
<name>A0A7S0Q2B3_9EUKA</name>
<dbReference type="InterPro" id="IPR002478">
    <property type="entry name" value="PUA"/>
</dbReference>
<sequence length="182" mass="20446">MFKKFTREEHVKSHSKVKSSEQRGIRSAVLNQYPALEEHIDELMPKKEPLFTCKCQNNVQLVLAPNGEFIFFQCRSGPFIPTLRLLQKYPDILPKYQVDKGAIRFVLAGANIMSPGLTSPGGKMDEVPANSVVGVFAEGKEHPLAIGITEASTEEIHRDNKGIAVENTHYLKDDLWNLRAIE</sequence>
<dbReference type="Pfam" id="PF01472">
    <property type="entry name" value="PUA"/>
    <property type="match status" value="1"/>
</dbReference>
<gene>
    <name evidence="6" type="ORF">CPEL01642_LOCUS15877</name>
</gene>
<dbReference type="InterPro" id="IPR015947">
    <property type="entry name" value="PUA-like_sf"/>
</dbReference>
<proteinExistence type="predicted"/>
<dbReference type="SMART" id="SM00359">
    <property type="entry name" value="PUA"/>
    <property type="match status" value="1"/>
</dbReference>
<dbReference type="EMBL" id="HBEY01033244">
    <property type="protein sequence ID" value="CAD8612497.1"/>
    <property type="molecule type" value="Transcribed_RNA"/>
</dbReference>
<dbReference type="GO" id="GO:0001731">
    <property type="term" value="P:formation of translation preinitiation complex"/>
    <property type="evidence" value="ECO:0007669"/>
    <property type="project" value="TreeGrafter"/>
</dbReference>
<dbReference type="InterPro" id="IPR004521">
    <property type="entry name" value="Uncharacterised_CHP00451"/>
</dbReference>
<dbReference type="PANTHER" id="PTHR22798:SF0">
    <property type="entry name" value="MALIGNANT T-CELL-AMPLIFIED SEQUENCE 1"/>
    <property type="match status" value="1"/>
</dbReference>
<organism evidence="6">
    <name type="scientific">Coccolithus braarudii</name>
    <dbReference type="NCBI Taxonomy" id="221442"/>
    <lineage>
        <taxon>Eukaryota</taxon>
        <taxon>Haptista</taxon>
        <taxon>Haptophyta</taxon>
        <taxon>Prymnesiophyceae</taxon>
        <taxon>Coccolithales</taxon>
        <taxon>Coccolithaceae</taxon>
        <taxon>Coccolithus</taxon>
    </lineage>
</organism>
<protein>
    <recommendedName>
        <fullName evidence="5">PUA domain-containing protein</fullName>
    </recommendedName>
</protein>
<comment type="subcellular location">
    <subcellularLocation>
        <location evidence="1 3">Cytoplasm</location>
    </subcellularLocation>
</comment>
<dbReference type="InterPro" id="IPR016437">
    <property type="entry name" value="MCT-1/Tma20"/>
</dbReference>
<dbReference type="FunFam" id="3.10.400.20:FF:000001">
    <property type="entry name" value="Malignant T-cell-amplified sequence 1"/>
    <property type="match status" value="1"/>
</dbReference>
<accession>A0A7S0Q2B3</accession>
<evidence type="ECO:0000256" key="1">
    <source>
        <dbReference type="ARBA" id="ARBA00004496"/>
    </source>
</evidence>
<dbReference type="CDD" id="cd21155">
    <property type="entry name" value="PUA_MCTS-1-like"/>
    <property type="match status" value="1"/>
</dbReference>